<proteinExistence type="predicted"/>
<protein>
    <submittedName>
        <fullName evidence="1">Uncharacterized protein</fullName>
    </submittedName>
</protein>
<gene>
    <name evidence="1" type="ORF">JBS370_LOCUS28301</name>
</gene>
<organism evidence="1 2">
    <name type="scientific">Rotaria sordida</name>
    <dbReference type="NCBI Taxonomy" id="392033"/>
    <lineage>
        <taxon>Eukaryota</taxon>
        <taxon>Metazoa</taxon>
        <taxon>Spiralia</taxon>
        <taxon>Gnathifera</taxon>
        <taxon>Rotifera</taxon>
        <taxon>Eurotatoria</taxon>
        <taxon>Bdelloidea</taxon>
        <taxon>Philodinida</taxon>
        <taxon>Philodinidae</taxon>
        <taxon>Rotaria</taxon>
    </lineage>
</organism>
<dbReference type="EMBL" id="CAJOBD010005630">
    <property type="protein sequence ID" value="CAF4037289.1"/>
    <property type="molecule type" value="Genomic_DNA"/>
</dbReference>
<dbReference type="Proteomes" id="UP000663836">
    <property type="component" value="Unassembled WGS sequence"/>
</dbReference>
<sequence>MAWRPSFSDNPFEKTYSAADFRASFTSGVSFMGDVRRHKFDCELAAAAAAYSPGPYYSEATIKQYARNIASPNNVHYYGSSSANYGHDRSSVNKVLQSVHTSDRCVLSAYEASHIREGAAWLADHKHEFSKGFINAASSLYENVYDQNGLKVVDRRTLKY</sequence>
<name>A0A819RCY0_9BILA</name>
<evidence type="ECO:0000313" key="1">
    <source>
        <dbReference type="EMBL" id="CAF4037289.1"/>
    </source>
</evidence>
<accession>A0A819RCY0</accession>
<comment type="caution">
    <text evidence="1">The sequence shown here is derived from an EMBL/GenBank/DDBJ whole genome shotgun (WGS) entry which is preliminary data.</text>
</comment>
<reference evidence="1" key="1">
    <citation type="submission" date="2021-02" db="EMBL/GenBank/DDBJ databases">
        <authorList>
            <person name="Nowell W R."/>
        </authorList>
    </citation>
    <scope>NUCLEOTIDE SEQUENCE</scope>
</reference>
<evidence type="ECO:0000313" key="2">
    <source>
        <dbReference type="Proteomes" id="UP000663836"/>
    </source>
</evidence>
<dbReference type="AlphaFoldDB" id="A0A819RCY0"/>